<organism evidence="1 2">
    <name type="scientific">Diatraea saccharalis</name>
    <name type="common">sugarcane borer</name>
    <dbReference type="NCBI Taxonomy" id="40085"/>
    <lineage>
        <taxon>Eukaryota</taxon>
        <taxon>Metazoa</taxon>
        <taxon>Ecdysozoa</taxon>
        <taxon>Arthropoda</taxon>
        <taxon>Hexapoda</taxon>
        <taxon>Insecta</taxon>
        <taxon>Pterygota</taxon>
        <taxon>Neoptera</taxon>
        <taxon>Endopterygota</taxon>
        <taxon>Lepidoptera</taxon>
        <taxon>Glossata</taxon>
        <taxon>Ditrysia</taxon>
        <taxon>Pyraloidea</taxon>
        <taxon>Crambidae</taxon>
        <taxon>Crambinae</taxon>
        <taxon>Diatraea</taxon>
    </lineage>
</organism>
<accession>A0A9N9WJR4</accession>
<evidence type="ECO:0000313" key="1">
    <source>
        <dbReference type="EMBL" id="CAG9795499.1"/>
    </source>
</evidence>
<reference evidence="1" key="1">
    <citation type="submission" date="2021-12" db="EMBL/GenBank/DDBJ databases">
        <authorList>
            <person name="King R."/>
        </authorList>
    </citation>
    <scope>NUCLEOTIDE SEQUENCE</scope>
</reference>
<dbReference type="AlphaFoldDB" id="A0A9N9WJR4"/>
<keyword evidence="2" id="KW-1185">Reference proteome</keyword>
<proteinExistence type="predicted"/>
<sequence length="114" mass="12961">MGLDFPRWPSTHWRVFTTADAAGINGLTCLPKYGGVRDKKIFGYPSYDRPLENLLNNRISDRALATGPSSCSCFMSQSLVEVCISKTIILSYCFYIFSPDFKPKCINYRVKNQF</sequence>
<dbReference type="Proteomes" id="UP001153714">
    <property type="component" value="Chromosome 8"/>
</dbReference>
<dbReference type="EMBL" id="OU893339">
    <property type="protein sequence ID" value="CAG9795499.1"/>
    <property type="molecule type" value="Genomic_DNA"/>
</dbReference>
<reference evidence="1" key="2">
    <citation type="submission" date="2022-10" db="EMBL/GenBank/DDBJ databases">
        <authorList>
            <consortium name="ENA_rothamsted_submissions"/>
            <consortium name="culmorum"/>
            <person name="King R."/>
        </authorList>
    </citation>
    <scope>NUCLEOTIDE SEQUENCE</scope>
</reference>
<protein>
    <submittedName>
        <fullName evidence="1">Uncharacterized protein</fullName>
    </submittedName>
</protein>
<evidence type="ECO:0000313" key="2">
    <source>
        <dbReference type="Proteomes" id="UP001153714"/>
    </source>
</evidence>
<name>A0A9N9WJR4_9NEOP</name>
<gene>
    <name evidence="1" type="ORF">DIATSA_LOCUS12758</name>
</gene>